<feature type="transmembrane region" description="Helical" evidence="1">
    <location>
        <begin position="150"/>
        <end position="168"/>
    </location>
</feature>
<keyword evidence="2" id="KW-0808">Transferase</keyword>
<accession>A0A160VA85</accession>
<proteinExistence type="predicted"/>
<dbReference type="GO" id="GO:0008654">
    <property type="term" value="P:phospholipid biosynthetic process"/>
    <property type="evidence" value="ECO:0007669"/>
    <property type="project" value="InterPro"/>
</dbReference>
<reference evidence="2" key="1">
    <citation type="submission" date="2015-10" db="EMBL/GenBank/DDBJ databases">
        <authorList>
            <person name="Gilbert D.G."/>
        </authorList>
    </citation>
    <scope>NUCLEOTIDE SEQUENCE</scope>
</reference>
<dbReference type="Pfam" id="PF01066">
    <property type="entry name" value="CDP-OH_P_transf"/>
    <property type="match status" value="1"/>
</dbReference>
<feature type="transmembrane region" description="Helical" evidence="1">
    <location>
        <begin position="174"/>
        <end position="193"/>
    </location>
</feature>
<dbReference type="Gene3D" id="1.20.120.1760">
    <property type="match status" value="1"/>
</dbReference>
<dbReference type="GO" id="GO:0016020">
    <property type="term" value="C:membrane"/>
    <property type="evidence" value="ECO:0007669"/>
    <property type="project" value="InterPro"/>
</dbReference>
<feature type="transmembrane region" description="Helical" evidence="1">
    <location>
        <begin position="58"/>
        <end position="76"/>
    </location>
</feature>
<evidence type="ECO:0000313" key="2">
    <source>
        <dbReference type="EMBL" id="CUV03066.1"/>
    </source>
</evidence>
<keyword evidence="1" id="KW-1133">Transmembrane helix</keyword>
<feature type="transmembrane region" description="Helical" evidence="1">
    <location>
        <begin position="97"/>
        <end position="114"/>
    </location>
</feature>
<gene>
    <name evidence="2" type="ORF">MGWOODY_Clf859</name>
</gene>
<sequence length="227" mass="24569">MAEFDSELRQGSGGSEMGESQMPLILSFVADWPNVVTLIGLCCGVLAIFFALHQNYPAAIISILWAVTFDWYDGVVARALPDRSAQHRSIGAHMDSLVDLVTSAVGPAILLLSITDFSAWAYPGALAIIMAGVLRLAYFDVFGVDSNGTYAGITIDNSPIVISMVFFLESFINHNGFVVILYTAIVVMAFLHVAPFRTPKLGNVFYYIFTAYVVAATGGYAYILATQ</sequence>
<keyword evidence="1" id="KW-0472">Membrane</keyword>
<name>A0A160VA85_9ZZZZ</name>
<organism evidence="2">
    <name type="scientific">hydrothermal vent metagenome</name>
    <dbReference type="NCBI Taxonomy" id="652676"/>
    <lineage>
        <taxon>unclassified sequences</taxon>
        <taxon>metagenomes</taxon>
        <taxon>ecological metagenomes</taxon>
    </lineage>
</organism>
<dbReference type="EC" id="2.7.8.8" evidence="2"/>
<dbReference type="InterPro" id="IPR043130">
    <property type="entry name" value="CDP-OH_PTrfase_TM_dom"/>
</dbReference>
<dbReference type="InterPro" id="IPR000462">
    <property type="entry name" value="CDP-OH_P_trans"/>
</dbReference>
<evidence type="ECO:0000256" key="1">
    <source>
        <dbReference type="SAM" id="Phobius"/>
    </source>
</evidence>
<keyword evidence="1" id="KW-0812">Transmembrane</keyword>
<protein>
    <submittedName>
        <fullName evidence="2">CDP-diacylglycerol--serine O-phosphatidyltransferase</fullName>
        <ecNumber evidence="2">2.7.8.8</ecNumber>
    </submittedName>
</protein>
<dbReference type="GO" id="GO:0003882">
    <property type="term" value="F:CDP-diacylglycerol-serine O-phosphatidyltransferase activity"/>
    <property type="evidence" value="ECO:0007669"/>
    <property type="project" value="UniProtKB-EC"/>
</dbReference>
<feature type="transmembrane region" description="Helical" evidence="1">
    <location>
        <begin position="120"/>
        <end position="138"/>
    </location>
</feature>
<feature type="transmembrane region" description="Helical" evidence="1">
    <location>
        <begin position="205"/>
        <end position="225"/>
    </location>
</feature>
<feature type="transmembrane region" description="Helical" evidence="1">
    <location>
        <begin position="32"/>
        <end position="52"/>
    </location>
</feature>
<dbReference type="AlphaFoldDB" id="A0A160VA85"/>
<dbReference type="EMBL" id="FAXA01000350">
    <property type="protein sequence ID" value="CUV03066.1"/>
    <property type="molecule type" value="Genomic_DNA"/>
</dbReference>